<feature type="transmembrane region" description="Helical" evidence="1">
    <location>
        <begin position="45"/>
        <end position="61"/>
    </location>
</feature>
<evidence type="ECO:0000313" key="2">
    <source>
        <dbReference type="EMBL" id="PZQ19795.1"/>
    </source>
</evidence>
<organism evidence="2 3">
    <name type="scientific">Rhodanobacter denitrificans</name>
    <dbReference type="NCBI Taxonomy" id="666685"/>
    <lineage>
        <taxon>Bacteria</taxon>
        <taxon>Pseudomonadati</taxon>
        <taxon>Pseudomonadota</taxon>
        <taxon>Gammaproteobacteria</taxon>
        <taxon>Lysobacterales</taxon>
        <taxon>Rhodanobacteraceae</taxon>
        <taxon>Rhodanobacter</taxon>
    </lineage>
</organism>
<reference evidence="2 3" key="1">
    <citation type="submission" date="2017-08" db="EMBL/GenBank/DDBJ databases">
        <title>Infants hospitalized years apart are colonized by the same room-sourced microbial strains.</title>
        <authorList>
            <person name="Brooks B."/>
            <person name="Olm M.R."/>
            <person name="Firek B.A."/>
            <person name="Baker R."/>
            <person name="Thomas B.C."/>
            <person name="Morowitz M.J."/>
            <person name="Banfield J.F."/>
        </authorList>
    </citation>
    <scope>NUCLEOTIDE SEQUENCE [LARGE SCALE GENOMIC DNA]</scope>
    <source>
        <strain evidence="2">S2_005_003_R2_42</strain>
    </source>
</reference>
<sequence length="62" mass="6753">MSGTTLWAALCLVLVLEGLLLFAAPGGWKRMVEQARQLDERSLRMIGLGMIVVGLIALRWAG</sequence>
<gene>
    <name evidence="2" type="ORF">DI564_00695</name>
</gene>
<protein>
    <submittedName>
        <fullName evidence="2">DUF2065 domain-containing protein</fullName>
    </submittedName>
</protein>
<name>A0A2W5KYM3_9GAMM</name>
<comment type="caution">
    <text evidence="2">The sequence shown here is derived from an EMBL/GenBank/DDBJ whole genome shotgun (WGS) entry which is preliminary data.</text>
</comment>
<keyword evidence="1" id="KW-0472">Membrane</keyword>
<dbReference type="Proteomes" id="UP000249046">
    <property type="component" value="Unassembled WGS sequence"/>
</dbReference>
<proteinExistence type="predicted"/>
<feature type="transmembrane region" description="Helical" evidence="1">
    <location>
        <begin position="6"/>
        <end position="24"/>
    </location>
</feature>
<dbReference type="Pfam" id="PF09838">
    <property type="entry name" value="DUF2065"/>
    <property type="match status" value="1"/>
</dbReference>
<dbReference type="PANTHER" id="PTHR38602:SF1">
    <property type="entry name" value="INNER MEMBRANE PROTEIN"/>
    <property type="match status" value="1"/>
</dbReference>
<keyword evidence="1" id="KW-0812">Transmembrane</keyword>
<dbReference type="EMBL" id="QFPO01000001">
    <property type="protein sequence ID" value="PZQ19795.1"/>
    <property type="molecule type" value="Genomic_DNA"/>
</dbReference>
<dbReference type="InterPro" id="IPR019201">
    <property type="entry name" value="DUF2065"/>
</dbReference>
<dbReference type="AlphaFoldDB" id="A0A2W5KYM3"/>
<evidence type="ECO:0000313" key="3">
    <source>
        <dbReference type="Proteomes" id="UP000249046"/>
    </source>
</evidence>
<evidence type="ECO:0000256" key="1">
    <source>
        <dbReference type="SAM" id="Phobius"/>
    </source>
</evidence>
<accession>A0A2W5KYM3</accession>
<keyword evidence="1" id="KW-1133">Transmembrane helix</keyword>
<dbReference type="PANTHER" id="PTHR38602">
    <property type="entry name" value="INNER MEMBRANE PROTEIN-RELATED"/>
    <property type="match status" value="1"/>
</dbReference>